<dbReference type="PANTHER" id="PTHR13696">
    <property type="entry name" value="P-LOOP CONTAINING NUCLEOSIDE TRIPHOSPHATE HYDROLASE"/>
    <property type="match status" value="1"/>
</dbReference>
<dbReference type="RefSeq" id="WP_185683044.1">
    <property type="nucleotide sequence ID" value="NZ_JACLAU010000008.1"/>
</dbReference>
<comment type="caution">
    <text evidence="2">The sequence shown here is derived from an EMBL/GenBank/DDBJ whole genome shotgun (WGS) entry which is preliminary data.</text>
</comment>
<dbReference type="PANTHER" id="PTHR13696:SF52">
    <property type="entry name" value="PARA FAMILY PROTEIN CT_582"/>
    <property type="match status" value="1"/>
</dbReference>
<dbReference type="Proteomes" id="UP000520156">
    <property type="component" value="Unassembled WGS sequence"/>
</dbReference>
<organism evidence="2 3">
    <name type="scientific">Novosphingobium aerophilum</name>
    <dbReference type="NCBI Taxonomy" id="2839843"/>
    <lineage>
        <taxon>Bacteria</taxon>
        <taxon>Pseudomonadati</taxon>
        <taxon>Pseudomonadota</taxon>
        <taxon>Alphaproteobacteria</taxon>
        <taxon>Sphingomonadales</taxon>
        <taxon>Sphingomonadaceae</taxon>
        <taxon>Novosphingobium</taxon>
    </lineage>
</organism>
<feature type="domain" description="AAA" evidence="1">
    <location>
        <begin position="1"/>
        <end position="165"/>
    </location>
</feature>
<dbReference type="Pfam" id="PF13614">
    <property type="entry name" value="AAA_31"/>
    <property type="match status" value="1"/>
</dbReference>
<dbReference type="InterPro" id="IPR050678">
    <property type="entry name" value="DNA_Partitioning_ATPase"/>
</dbReference>
<dbReference type="AlphaFoldDB" id="A0A7X1F7T0"/>
<accession>A0A7X1F7T0</accession>
<protein>
    <submittedName>
        <fullName evidence="2">ParA family protein</fullName>
    </submittedName>
</protein>
<dbReference type="InterPro" id="IPR025669">
    <property type="entry name" value="AAA_dom"/>
</dbReference>
<proteinExistence type="predicted"/>
<gene>
    <name evidence="2" type="ORF">H7F49_07925</name>
</gene>
<dbReference type="PROSITE" id="PS51257">
    <property type="entry name" value="PROKAR_LIPOPROTEIN"/>
    <property type="match status" value="1"/>
</dbReference>
<dbReference type="Gene3D" id="3.40.50.300">
    <property type="entry name" value="P-loop containing nucleotide triphosphate hydrolases"/>
    <property type="match status" value="1"/>
</dbReference>
<name>A0A7X1F7T0_9SPHN</name>
<evidence type="ECO:0000313" key="2">
    <source>
        <dbReference type="EMBL" id="MBC2651629.1"/>
    </source>
</evidence>
<sequence>MKVVACYSCKGGVGKSTLAANLAWASACVSARRTLLWDLDPQGGGGFLLGVERRRDARAAALFEESTLDRHGIVPTAWPSLDVLPADPSLRGIDRLLDRLGKRKRLARLTGSLAEWYDRVILDCPPVVNALSDQIIRAADVVIVPLTASPLARRALDDVLDDLRRHHGRHAPVLPVFAMYDARRKLHLQAHAAEPDWPVVPMASVVEQMGVQGKPVGAFAPRSPAADAVRALWAGIERKLQG</sequence>
<dbReference type="InterPro" id="IPR027417">
    <property type="entry name" value="P-loop_NTPase"/>
</dbReference>
<reference evidence="2 3" key="1">
    <citation type="submission" date="2020-08" db="EMBL/GenBank/DDBJ databases">
        <title>The genome sequence of Novosphingobium flavum 4Y4.</title>
        <authorList>
            <person name="Liu Y."/>
        </authorList>
    </citation>
    <scope>NUCLEOTIDE SEQUENCE [LARGE SCALE GENOMIC DNA]</scope>
    <source>
        <strain evidence="2 3">4Y4</strain>
    </source>
</reference>
<dbReference type="EMBL" id="JACLAU010000008">
    <property type="protein sequence ID" value="MBC2651629.1"/>
    <property type="molecule type" value="Genomic_DNA"/>
</dbReference>
<keyword evidence="3" id="KW-1185">Reference proteome</keyword>
<evidence type="ECO:0000259" key="1">
    <source>
        <dbReference type="Pfam" id="PF13614"/>
    </source>
</evidence>
<evidence type="ECO:0000313" key="3">
    <source>
        <dbReference type="Proteomes" id="UP000520156"/>
    </source>
</evidence>
<dbReference type="SUPFAM" id="SSF52540">
    <property type="entry name" value="P-loop containing nucleoside triphosphate hydrolases"/>
    <property type="match status" value="1"/>
</dbReference>
<dbReference type="CDD" id="cd02042">
    <property type="entry name" value="ParAB_family"/>
    <property type="match status" value="1"/>
</dbReference>